<dbReference type="GO" id="GO:0004427">
    <property type="term" value="F:inorganic diphosphate phosphatase activity"/>
    <property type="evidence" value="ECO:0007669"/>
    <property type="project" value="InterPro"/>
</dbReference>
<dbReference type="InterPro" id="IPR003099">
    <property type="entry name" value="Prephen_DH"/>
</dbReference>
<reference evidence="14 15" key="1">
    <citation type="submission" date="2024-05" db="EMBL/GenBank/DDBJ databases">
        <title>Haplotype-resolved chromosome-level genome assembly of Huyou (Citrus changshanensis).</title>
        <authorList>
            <person name="Miao C."/>
            <person name="Chen W."/>
            <person name="Wu Y."/>
            <person name="Wang L."/>
            <person name="Zhao S."/>
            <person name="Grierson D."/>
            <person name="Xu C."/>
            <person name="Chen K."/>
        </authorList>
    </citation>
    <scope>NUCLEOTIDE SEQUENCE [LARGE SCALE GENOMIC DNA]</scope>
    <source>
        <strain evidence="14">01-14</strain>
        <tissue evidence="14">Leaf</tissue>
    </source>
</reference>
<evidence type="ECO:0000313" key="15">
    <source>
        <dbReference type="Proteomes" id="UP001428341"/>
    </source>
</evidence>
<keyword evidence="3" id="KW-0813">Transport</keyword>
<dbReference type="NCBIfam" id="NF001960">
    <property type="entry name" value="PRK00733.3-5"/>
    <property type="match status" value="1"/>
</dbReference>
<evidence type="ECO:0000256" key="6">
    <source>
        <dbReference type="ARBA" id="ARBA00022967"/>
    </source>
</evidence>
<keyword evidence="15" id="KW-1185">Reference proteome</keyword>
<keyword evidence="6" id="KW-1278">Translocase</keyword>
<gene>
    <name evidence="14" type="ORF">WN944_022460</name>
</gene>
<name>A0AAP0QW49_9ROSI</name>
<dbReference type="GO" id="GO:0012505">
    <property type="term" value="C:endomembrane system"/>
    <property type="evidence" value="ECO:0007669"/>
    <property type="project" value="UniProtKB-SubCell"/>
</dbReference>
<feature type="transmembrane region" description="Helical" evidence="12">
    <location>
        <begin position="13"/>
        <end position="33"/>
    </location>
</feature>
<dbReference type="NCBIfam" id="TIGR01104">
    <property type="entry name" value="V_PPase"/>
    <property type="match status" value="1"/>
</dbReference>
<keyword evidence="10 12" id="KW-0472">Membrane</keyword>
<evidence type="ECO:0000256" key="2">
    <source>
        <dbReference type="ARBA" id="ARBA00013242"/>
    </source>
</evidence>
<dbReference type="EMBL" id="JBCGBO010000001">
    <property type="protein sequence ID" value="KAK9229497.1"/>
    <property type="molecule type" value="Genomic_DNA"/>
</dbReference>
<dbReference type="Gene3D" id="3.40.50.720">
    <property type="entry name" value="NAD(P)-binding Rossmann-like Domain"/>
    <property type="match status" value="1"/>
</dbReference>
<evidence type="ECO:0000256" key="10">
    <source>
        <dbReference type="ARBA" id="ARBA00023136"/>
    </source>
</evidence>
<dbReference type="PANTHER" id="PTHR31998">
    <property type="entry name" value="K(+)-INSENSITIVE PYROPHOSPHATE-ENERGIZED PROTON PUMP"/>
    <property type="match status" value="1"/>
</dbReference>
<evidence type="ECO:0000259" key="13">
    <source>
        <dbReference type="PROSITE" id="PS51176"/>
    </source>
</evidence>
<evidence type="ECO:0000256" key="4">
    <source>
        <dbReference type="ARBA" id="ARBA00022692"/>
    </source>
</evidence>
<dbReference type="PROSITE" id="PS51176">
    <property type="entry name" value="PDH_ADH"/>
    <property type="match status" value="1"/>
</dbReference>
<evidence type="ECO:0000313" key="14">
    <source>
        <dbReference type="EMBL" id="KAK9229497.1"/>
    </source>
</evidence>
<dbReference type="GO" id="GO:0004665">
    <property type="term" value="F:prephenate dehydrogenase (NADP+) activity"/>
    <property type="evidence" value="ECO:0007669"/>
    <property type="project" value="InterPro"/>
</dbReference>
<proteinExistence type="inferred from homology"/>
<keyword evidence="4 12" id="KW-0812">Transmembrane</keyword>
<feature type="transmembrane region" description="Helical" evidence="12">
    <location>
        <begin position="324"/>
        <end position="345"/>
    </location>
</feature>
<dbReference type="InterPro" id="IPR036291">
    <property type="entry name" value="NAD(P)-bd_dom_sf"/>
</dbReference>
<dbReference type="Pfam" id="PF03030">
    <property type="entry name" value="H_PPase"/>
    <property type="match status" value="1"/>
</dbReference>
<keyword evidence="7 12" id="KW-1133">Transmembrane helix</keyword>
<keyword evidence="9" id="KW-0406">Ion transport</keyword>
<dbReference type="AlphaFoldDB" id="A0AAP0QW49"/>
<protein>
    <recommendedName>
        <fullName evidence="2">H(+)-exporting diphosphatase</fullName>
        <ecNumber evidence="2">7.1.3.1</ecNumber>
    </recommendedName>
</protein>
<dbReference type="Pfam" id="PF03807">
    <property type="entry name" value="F420_oxidored"/>
    <property type="match status" value="1"/>
</dbReference>
<organism evidence="14 15">
    <name type="scientific">Citrus x changshan-huyou</name>
    <dbReference type="NCBI Taxonomy" id="2935761"/>
    <lineage>
        <taxon>Eukaryota</taxon>
        <taxon>Viridiplantae</taxon>
        <taxon>Streptophyta</taxon>
        <taxon>Embryophyta</taxon>
        <taxon>Tracheophyta</taxon>
        <taxon>Spermatophyta</taxon>
        <taxon>Magnoliopsida</taxon>
        <taxon>eudicotyledons</taxon>
        <taxon>Gunneridae</taxon>
        <taxon>Pentapetalae</taxon>
        <taxon>rosids</taxon>
        <taxon>malvids</taxon>
        <taxon>Sapindales</taxon>
        <taxon>Rutaceae</taxon>
        <taxon>Aurantioideae</taxon>
        <taxon>Citrus</taxon>
    </lineage>
</organism>
<dbReference type="Pfam" id="PF26213">
    <property type="entry name" value="TYRAAT1_C"/>
    <property type="match status" value="1"/>
</dbReference>
<feature type="transmembrane region" description="Helical" evidence="12">
    <location>
        <begin position="543"/>
        <end position="565"/>
    </location>
</feature>
<feature type="transmembrane region" description="Helical" evidence="12">
    <location>
        <begin position="95"/>
        <end position="114"/>
    </location>
</feature>
<feature type="transmembrane region" description="Helical" evidence="12">
    <location>
        <begin position="182"/>
        <end position="209"/>
    </location>
</feature>
<dbReference type="GO" id="GO:0008977">
    <property type="term" value="F:prephenate dehydrogenase (NAD+) activity"/>
    <property type="evidence" value="ECO:0007669"/>
    <property type="project" value="InterPro"/>
</dbReference>
<dbReference type="EC" id="7.1.3.1" evidence="2"/>
<dbReference type="InterPro" id="IPR028939">
    <property type="entry name" value="P5C_Rdtase_cat_N"/>
</dbReference>
<evidence type="ECO:0000256" key="1">
    <source>
        <dbReference type="ARBA" id="ARBA00004127"/>
    </source>
</evidence>
<keyword evidence="8" id="KW-0560">Oxidoreductase</keyword>
<dbReference type="GO" id="GO:0016020">
    <property type="term" value="C:membrane"/>
    <property type="evidence" value="ECO:0007669"/>
    <property type="project" value="InterPro"/>
</dbReference>
<evidence type="ECO:0000256" key="5">
    <source>
        <dbReference type="ARBA" id="ARBA00022842"/>
    </source>
</evidence>
<sequence length="1186" mass="128350">MGSTLLSELATEILVPVCAVVGIIFSLVQWFIVSRVRLTHERPPSSNSDKKNGFNDYLIEEEEGINDQSVVAKCADIQSAISEGATSFLFTEYQYVGVFMIAFAILIFVFLGSVEGFSTKGQACTYDQQKMCKPALATAAFSTVSFLLGAITSVLSGFLGMKIATYANARTTLEARKSVGKAFIVAFRSGAVMGFLLAANGLLVLFIAINLFKLYYGDDWEGLFEAITGYGLGGSSMALFGRVGGGIYTKAADVGADLVGKVERNIPEDDPRNPAVIADNVGDNVGDIAGMGSDLFGSYAESSCAALVVASISSFGINHEFTSMLYPLLISSIGILVCLITTLFATDFFEVKAVKDIEPSLKKQLIISTVLMTVGIAIVSWIGLPSSFTIYNFGAQKVVKNWQLFLCVAVGLWAGLIIGFVTEYYTSNAYSPVQDVADSCRTGAATNVIFGLALGYKSVIIPIFAIAVSIFVSFSFAAMYGIAVAALGMLSTIATGLAIDAYGPISDNAGGIAEMAGMSHRIRERTDALDAAGNTTAAIGKGFAIGSAALVSLALFGAFVSRAGITTVDVLTPKVFIGLIVGAMLPYWFSAMTMKSVGSAALKMVEEVRRQFNTIPGLMEGTTKPDYATCVKISTDASIKEMIPPGALVMLTPLIVGIFFGVETLSGVLAGSLVSGVQIAISASNTGGAWDNAKKYIEAGASEHARTLGPKGSEPHKAAVIGDTIGDPLKDTSGPSLNILIKLMAVESLYPHPSLTSIDQLFPHVDPCASGVQSRGLLSMVNSEMVSVLTPYSFKTGIKKFSNLFPTMFSTAFSTNLPKTIPSLPPPPLHSFPPIVPSFSLPLSSPKSRHHQGPLRHVIRAIDAAQPFDYESQLHTQYVKSTSLKIAVIGFGNFGQFLAKAFARHHHTLLVHSRSDHSSAVRQQLNAPFFADLNDLCELHPDVVLLSTSILSTEYVLKSIPFQRLKRSTLFVDVLSVKEFPRNLFLKYLPQDFDILCTHPMFGPESAKSSWENLPFMYDKVRIGNDEERIKRVDKFLDVFAKEGCRMVEMSCFDHDKYAAGSQFVTHTMGRVLERFGVESSPINTKGYETLLDLVDNTKGDSFDLYYGLFMYNKNSLEQLQRLEMAFESIKQQLFGQMFRVYRKELFGSAEEEEEERVRLLSATKETQNGAPWEQASVDSERLEGS</sequence>
<dbReference type="GO" id="GO:0006571">
    <property type="term" value="P:tyrosine biosynthetic process"/>
    <property type="evidence" value="ECO:0007669"/>
    <property type="project" value="InterPro"/>
</dbReference>
<dbReference type="InterPro" id="IPR004131">
    <property type="entry name" value="PPase-energised_H-pump"/>
</dbReference>
<comment type="caution">
    <text evidence="14">The sequence shown here is derived from an EMBL/GenBank/DDBJ whole genome shotgun (WGS) entry which is preliminary data.</text>
</comment>
<feature type="transmembrane region" description="Helical" evidence="12">
    <location>
        <begin position="459"/>
        <end position="487"/>
    </location>
</feature>
<feature type="domain" description="Prephenate/arogenate dehydrogenase" evidence="13">
    <location>
        <begin position="884"/>
        <end position="1164"/>
    </location>
</feature>
<dbReference type="InterPro" id="IPR059064">
    <property type="entry name" value="TYRAAT2_C"/>
</dbReference>
<accession>A0AAP0QW49</accession>
<feature type="region of interest" description="Disordered" evidence="11">
    <location>
        <begin position="1158"/>
        <end position="1186"/>
    </location>
</feature>
<evidence type="ECO:0000256" key="11">
    <source>
        <dbReference type="SAM" id="MobiDB-lite"/>
    </source>
</evidence>
<evidence type="ECO:0000256" key="7">
    <source>
        <dbReference type="ARBA" id="ARBA00022989"/>
    </source>
</evidence>
<feature type="transmembrane region" description="Helical" evidence="12">
    <location>
        <begin position="404"/>
        <end position="425"/>
    </location>
</feature>
<evidence type="ECO:0000256" key="8">
    <source>
        <dbReference type="ARBA" id="ARBA00023002"/>
    </source>
</evidence>
<comment type="subcellular location">
    <subcellularLocation>
        <location evidence="1">Endomembrane system</location>
        <topology evidence="1">Multi-pass membrane protein</topology>
    </subcellularLocation>
</comment>
<evidence type="ECO:0000256" key="3">
    <source>
        <dbReference type="ARBA" id="ARBA00022448"/>
    </source>
</evidence>
<feature type="transmembrane region" description="Helical" evidence="12">
    <location>
        <begin position="571"/>
        <end position="589"/>
    </location>
</feature>
<dbReference type="GO" id="GO:0009678">
    <property type="term" value="F:diphosphate hydrolysis-driven proton transmembrane transporter activity"/>
    <property type="evidence" value="ECO:0007669"/>
    <property type="project" value="UniProtKB-EC"/>
</dbReference>
<dbReference type="HAMAP" id="MF_01129">
    <property type="entry name" value="PPase_energized_pump"/>
    <property type="match status" value="1"/>
</dbReference>
<feature type="transmembrane region" description="Helical" evidence="12">
    <location>
        <begin position="365"/>
        <end position="384"/>
    </location>
</feature>
<dbReference type="SUPFAM" id="SSF51735">
    <property type="entry name" value="NAD(P)-binding Rossmann-fold domains"/>
    <property type="match status" value="1"/>
</dbReference>
<feature type="transmembrane region" description="Helical" evidence="12">
    <location>
        <begin position="134"/>
        <end position="161"/>
    </location>
</feature>
<evidence type="ECO:0000256" key="9">
    <source>
        <dbReference type="ARBA" id="ARBA00023065"/>
    </source>
</evidence>
<evidence type="ECO:0000256" key="12">
    <source>
        <dbReference type="SAM" id="Phobius"/>
    </source>
</evidence>
<dbReference type="Proteomes" id="UP001428341">
    <property type="component" value="Unassembled WGS sequence"/>
</dbReference>
<keyword evidence="5" id="KW-0460">Magnesium</keyword>